<gene>
    <name evidence="2" type="ORF">TCIL3000_0_11600</name>
</gene>
<evidence type="ECO:0000313" key="2">
    <source>
        <dbReference type="EMBL" id="CCD16212.1"/>
    </source>
</evidence>
<dbReference type="AlphaFoldDB" id="F9WFY2"/>
<comment type="caution">
    <text evidence="2">The sequence shown here is derived from an EMBL/GenBank/DDBJ whole genome shotgun (WGS) entry which is preliminary data.</text>
</comment>
<feature type="compositionally biased region" description="Polar residues" evidence="1">
    <location>
        <begin position="309"/>
        <end position="333"/>
    </location>
</feature>
<dbReference type="VEuPathDB" id="TriTrypDB:TcIL3000_0_11600"/>
<evidence type="ECO:0000256" key="1">
    <source>
        <dbReference type="SAM" id="MobiDB-lite"/>
    </source>
</evidence>
<sequence>MSLLVMKWFSTVTKTNREKSGAAGKHSYRNSRLSECDSVPFWRRLLCAPEVRGYTPPVVDFSSDTVGLSSQSLEEAAIDSGSAPKLKSVFAERRPDIPAAKCDSAQLLDVANSFCSSVKSKGVSELSCGTWGVMDTRRMPVPPNGSIMAHSPHGNTATPLFPAVSSTASLVSSPLQEMAPRDDKALLQRRKDDRKEQIAAEQRRRKELQRDEEALLESERSRLAQRASQLPVSLTEENLLKHMAATNAGGTQDGSWTNAAKQRADPSSCSDDGSTYIDCDDAIDLQELNRLYEYYKRREVMEDSPVDMNASTSRPGCTGVSSGSVATEIGDSQQKQRKLKYEQQQQRYPLGSRRYIERILLAERSQQVIALMWLLSESMRQAWQLHLKLAQLYTYYVPAYVKAETARRAAKAASANITVPNNGKCATHLSFDDCAEENDALRITQNKYYAYFCSGTFDYEYYVYRFNQEWESIFTAVSDYLGTTGAATAPAASASCVEAAPSAAEGSSVSAPRGSVGFAATVLYSMELFERQRELQVAVRDTERWLSDCWHRLNGTTPPPTRSRRNGRQAAVDIARREGVASCDECDGGPPGAAGDEPLLWGGSERGDDTERMHLPMDWWRAQDADIRAHICWNRKKRKLHQIRSGMALLRKTQHRGAKSAIAAPLYAAPTMEDTLPVTLETLSDDRSDEEAQSHRVVSVGCFGFSFFSPWD</sequence>
<feature type="compositionally biased region" description="Polar residues" evidence="1">
    <location>
        <begin position="248"/>
        <end position="273"/>
    </location>
</feature>
<feature type="region of interest" description="Disordered" evidence="1">
    <location>
        <begin position="306"/>
        <end position="343"/>
    </location>
</feature>
<feature type="region of interest" description="Disordered" evidence="1">
    <location>
        <begin position="188"/>
        <end position="212"/>
    </location>
</feature>
<name>F9WFY2_TRYCI</name>
<protein>
    <submittedName>
        <fullName evidence="2">WGS project CAEQ00000000 data, annotated contig 437</fullName>
    </submittedName>
</protein>
<keyword evidence="3" id="KW-1185">Reference proteome</keyword>
<dbReference type="Proteomes" id="UP000000702">
    <property type="component" value="Unassembled WGS sequence"/>
</dbReference>
<accession>F9WFY2</accession>
<reference evidence="3" key="1">
    <citation type="submission" date="2011-07" db="EMBL/GenBank/DDBJ databases">
        <title>Divergent evolution of antigenic variation in African trypanosomes.</title>
        <authorList>
            <person name="Jackson A.P."/>
            <person name="Berry A."/>
            <person name="Allison H.C."/>
            <person name="Burton P."/>
            <person name="Anderson J."/>
            <person name="Aslett M."/>
            <person name="Brown R."/>
            <person name="Corton N."/>
            <person name="Harris D."/>
            <person name="Hauser H."/>
            <person name="Gamble J."/>
            <person name="Gilderthorp R."/>
            <person name="McQuillan J."/>
            <person name="Quail M.A."/>
            <person name="Sanders M."/>
            <person name="Van Tonder A."/>
            <person name="Ginger M.L."/>
            <person name="Donelson J.E."/>
            <person name="Field M.C."/>
            <person name="Barry J.D."/>
            <person name="Berriman M."/>
            <person name="Hertz-Fowler C."/>
        </authorList>
    </citation>
    <scope>NUCLEOTIDE SEQUENCE [LARGE SCALE GENOMIC DNA]</scope>
    <source>
        <strain evidence="3">IL3000</strain>
    </source>
</reference>
<feature type="region of interest" description="Disordered" evidence="1">
    <location>
        <begin position="582"/>
        <end position="607"/>
    </location>
</feature>
<dbReference type="EMBL" id="CAEQ01002200">
    <property type="protein sequence ID" value="CCD16212.1"/>
    <property type="molecule type" value="Genomic_DNA"/>
</dbReference>
<proteinExistence type="predicted"/>
<evidence type="ECO:0000313" key="3">
    <source>
        <dbReference type="Proteomes" id="UP000000702"/>
    </source>
</evidence>
<feature type="region of interest" description="Disordered" evidence="1">
    <location>
        <begin position="247"/>
        <end position="273"/>
    </location>
</feature>
<reference evidence="2 3" key="2">
    <citation type="journal article" date="2012" name="Proc. Natl. Acad. Sci. U.S.A.">
        <title>Antigenic diversity is generated by distinct evolutionary mechanisms in African trypanosome species.</title>
        <authorList>
            <person name="Jackson A.P."/>
            <person name="Berry A."/>
            <person name="Aslett M."/>
            <person name="Allison H.C."/>
            <person name="Burton P."/>
            <person name="Vavrova-Anderson J."/>
            <person name="Brown R."/>
            <person name="Browne H."/>
            <person name="Corton N."/>
            <person name="Hauser H."/>
            <person name="Gamble J."/>
            <person name="Gilderthorp R."/>
            <person name="Marcello L."/>
            <person name="McQuillan J."/>
            <person name="Otto T.D."/>
            <person name="Quail M.A."/>
            <person name="Sanders M.J."/>
            <person name="van Tonder A."/>
            <person name="Ginger M.L."/>
            <person name="Field M.C."/>
            <person name="Barry J.D."/>
            <person name="Hertz-Fowler C."/>
            <person name="Berriman M."/>
        </authorList>
    </citation>
    <scope>NUCLEOTIDE SEQUENCE [LARGE SCALE GENOMIC DNA]</scope>
    <source>
        <strain evidence="2 3">IL3000</strain>
    </source>
</reference>
<organism evidence="2 3">
    <name type="scientific">Trypanosoma congolense (strain IL3000)</name>
    <dbReference type="NCBI Taxonomy" id="1068625"/>
    <lineage>
        <taxon>Eukaryota</taxon>
        <taxon>Discoba</taxon>
        <taxon>Euglenozoa</taxon>
        <taxon>Kinetoplastea</taxon>
        <taxon>Metakinetoplastina</taxon>
        <taxon>Trypanosomatida</taxon>
        <taxon>Trypanosomatidae</taxon>
        <taxon>Trypanosoma</taxon>
        <taxon>Nannomonas</taxon>
    </lineage>
</organism>